<evidence type="ECO:0000256" key="2">
    <source>
        <dbReference type="ARBA" id="ARBA00023125"/>
    </source>
</evidence>
<evidence type="ECO:0000313" key="4">
    <source>
        <dbReference type="EMBL" id="KIA59726.1"/>
    </source>
</evidence>
<evidence type="ECO:0000313" key="5">
    <source>
        <dbReference type="Proteomes" id="UP000031364"/>
    </source>
</evidence>
<gene>
    <name evidence="4" type="ORF">FG87_41325</name>
</gene>
<dbReference type="EMBL" id="JNFP01000095">
    <property type="protein sequence ID" value="KIA59726.1"/>
    <property type="molecule type" value="Genomic_DNA"/>
</dbReference>
<dbReference type="Proteomes" id="UP000031364">
    <property type="component" value="Unassembled WGS sequence"/>
</dbReference>
<proteinExistence type="predicted"/>
<dbReference type="InterPro" id="IPR050109">
    <property type="entry name" value="HTH-type_TetR-like_transc_reg"/>
</dbReference>
<keyword evidence="2" id="KW-0238">DNA-binding</keyword>
<keyword evidence="1" id="KW-0805">Transcription regulation</keyword>
<dbReference type="InterPro" id="IPR001387">
    <property type="entry name" value="Cro/C1-type_HTH"/>
</dbReference>
<evidence type="ECO:0000256" key="1">
    <source>
        <dbReference type="ARBA" id="ARBA00023015"/>
    </source>
</evidence>
<dbReference type="CDD" id="cd00093">
    <property type="entry name" value="HTH_XRE"/>
    <property type="match status" value="1"/>
</dbReference>
<dbReference type="SUPFAM" id="SSF46689">
    <property type="entry name" value="Homeodomain-like"/>
    <property type="match status" value="1"/>
</dbReference>
<reference evidence="4 5" key="1">
    <citation type="journal article" date="2014" name="Int. J. Syst. Evol. Microbiol.">
        <title>Nocardia vulneris sp. nov., isolated from wounds of human patients in North America.</title>
        <authorList>
            <person name="Lasker B.A."/>
            <person name="Bell M."/>
            <person name="Klenk H.P."/>
            <person name="Sproer C."/>
            <person name="Schumann C."/>
            <person name="Schumann P."/>
            <person name="Brown J.M."/>
        </authorList>
    </citation>
    <scope>NUCLEOTIDE SEQUENCE [LARGE SCALE GENOMIC DNA]</scope>
    <source>
        <strain evidence="4 5">W9851</strain>
    </source>
</reference>
<keyword evidence="3" id="KW-0804">Transcription</keyword>
<dbReference type="PANTHER" id="PTHR30055">
    <property type="entry name" value="HTH-TYPE TRANSCRIPTIONAL REGULATOR RUTR"/>
    <property type="match status" value="1"/>
</dbReference>
<sequence>MSDEVAERRGPGRPAQISRDKIVEAVSQADNVDTLTMRELAASLGVSHSALYRWIKNRDELFDLLSEVVVERILLRADAGDPEWRAWLTRLAWAMRDEFLALPGYATHLSRPHEHNAHSIDRVRGAVSAVLRRSGVTAEMAEHSWQIFMTCVVGWLATTENPLHLGAGAPRFDLFLDTLLRGLPAREPGAVRP</sequence>
<evidence type="ECO:0000256" key="3">
    <source>
        <dbReference type="ARBA" id="ARBA00023163"/>
    </source>
</evidence>
<protein>
    <submittedName>
        <fullName evidence="4">TetR family transcriptional regulator</fullName>
    </submittedName>
</protein>
<dbReference type="RefSeq" id="WP_043682541.1">
    <property type="nucleotide sequence ID" value="NZ_BDCI01000030.1"/>
</dbReference>
<keyword evidence="5" id="KW-1185">Reference proteome</keyword>
<name>A0ABR4Z332_9NOCA</name>
<comment type="caution">
    <text evidence="4">The sequence shown here is derived from an EMBL/GenBank/DDBJ whole genome shotgun (WGS) entry which is preliminary data.</text>
</comment>
<dbReference type="Gene3D" id="1.10.357.10">
    <property type="entry name" value="Tetracycline Repressor, domain 2"/>
    <property type="match status" value="1"/>
</dbReference>
<accession>A0ABR4Z332</accession>
<dbReference type="PANTHER" id="PTHR30055:SF151">
    <property type="entry name" value="TRANSCRIPTIONAL REGULATORY PROTEIN"/>
    <property type="match status" value="1"/>
</dbReference>
<organism evidence="4 5">
    <name type="scientific">Nocardia vulneris</name>
    <dbReference type="NCBI Taxonomy" id="1141657"/>
    <lineage>
        <taxon>Bacteria</taxon>
        <taxon>Bacillati</taxon>
        <taxon>Actinomycetota</taxon>
        <taxon>Actinomycetes</taxon>
        <taxon>Mycobacteriales</taxon>
        <taxon>Nocardiaceae</taxon>
        <taxon>Nocardia</taxon>
    </lineage>
</organism>
<dbReference type="InterPro" id="IPR036271">
    <property type="entry name" value="Tet_transcr_reg_TetR-rel_C_sf"/>
</dbReference>
<dbReference type="SUPFAM" id="SSF48498">
    <property type="entry name" value="Tetracyclin repressor-like, C-terminal domain"/>
    <property type="match status" value="1"/>
</dbReference>
<dbReference type="InterPro" id="IPR009057">
    <property type="entry name" value="Homeodomain-like_sf"/>
</dbReference>